<comment type="caution">
    <text evidence="9">The sequence shown here is derived from an EMBL/GenBank/DDBJ whole genome shotgun (WGS) entry which is preliminary data.</text>
</comment>
<keyword evidence="10" id="KW-1185">Reference proteome</keyword>
<dbReference type="InterPro" id="IPR058584">
    <property type="entry name" value="IMB1_TNPO1-like_TPR"/>
</dbReference>
<dbReference type="SUPFAM" id="SSF48371">
    <property type="entry name" value="ARM repeat"/>
    <property type="match status" value="1"/>
</dbReference>
<keyword evidence="4" id="KW-0963">Cytoplasm</keyword>
<dbReference type="PANTHER" id="PTHR10527">
    <property type="entry name" value="IMPORTIN BETA"/>
    <property type="match status" value="1"/>
</dbReference>
<evidence type="ECO:0000256" key="7">
    <source>
        <dbReference type="ARBA" id="ARBA00022990"/>
    </source>
</evidence>
<dbReference type="InterPro" id="IPR011989">
    <property type="entry name" value="ARM-like"/>
</dbReference>
<dbReference type="InterPro" id="IPR016024">
    <property type="entry name" value="ARM-type_fold"/>
</dbReference>
<comment type="subcellular location">
    <subcellularLocation>
        <location evidence="1">Cytoplasm</location>
    </subcellularLocation>
</comment>
<dbReference type="Pfam" id="PF03810">
    <property type="entry name" value="IBN_N"/>
    <property type="match status" value="1"/>
</dbReference>
<dbReference type="InterPro" id="IPR000357">
    <property type="entry name" value="HEAT"/>
</dbReference>
<organism evidence="9 10">
    <name type="scientific">Seminavis robusta</name>
    <dbReference type="NCBI Taxonomy" id="568900"/>
    <lineage>
        <taxon>Eukaryota</taxon>
        <taxon>Sar</taxon>
        <taxon>Stramenopiles</taxon>
        <taxon>Ochrophyta</taxon>
        <taxon>Bacillariophyta</taxon>
        <taxon>Bacillariophyceae</taxon>
        <taxon>Bacillariophycidae</taxon>
        <taxon>Naviculales</taxon>
        <taxon>Naviculaceae</taxon>
        <taxon>Seminavis</taxon>
    </lineage>
</organism>
<dbReference type="AlphaFoldDB" id="A0A9N8EV42"/>
<evidence type="ECO:0000259" key="8">
    <source>
        <dbReference type="PROSITE" id="PS50166"/>
    </source>
</evidence>
<dbReference type="GO" id="GO:0031267">
    <property type="term" value="F:small GTPase binding"/>
    <property type="evidence" value="ECO:0007669"/>
    <property type="project" value="InterPro"/>
</dbReference>
<dbReference type="InterPro" id="IPR001494">
    <property type="entry name" value="Importin-beta_N"/>
</dbReference>
<accession>A0A9N8EV42</accession>
<keyword evidence="3" id="KW-0813">Transport</keyword>
<evidence type="ECO:0000313" key="10">
    <source>
        <dbReference type="Proteomes" id="UP001153069"/>
    </source>
</evidence>
<evidence type="ECO:0000256" key="2">
    <source>
        <dbReference type="ARBA" id="ARBA00010907"/>
    </source>
</evidence>
<feature type="domain" description="Importin N-terminal" evidence="8">
    <location>
        <begin position="18"/>
        <end position="98"/>
    </location>
</feature>
<evidence type="ECO:0000313" key="9">
    <source>
        <dbReference type="EMBL" id="CAB9527268.1"/>
    </source>
</evidence>
<dbReference type="InterPro" id="IPR040122">
    <property type="entry name" value="Importin_beta"/>
</dbReference>
<comment type="similarity">
    <text evidence="2">Belongs to the importin beta family. Importin beta-1 subfamily.</text>
</comment>
<proteinExistence type="inferred from homology"/>
<evidence type="ECO:0000256" key="6">
    <source>
        <dbReference type="ARBA" id="ARBA00022927"/>
    </source>
</evidence>
<protein>
    <submittedName>
        <fullName evidence="9">Importin subunit beta-1</fullName>
    </submittedName>
</protein>
<name>A0A9N8EV42_9STRA</name>
<dbReference type="GO" id="GO:0006606">
    <property type="term" value="P:protein import into nucleus"/>
    <property type="evidence" value="ECO:0007669"/>
    <property type="project" value="InterPro"/>
</dbReference>
<dbReference type="SMART" id="SM00913">
    <property type="entry name" value="IBN_N"/>
    <property type="match status" value="1"/>
</dbReference>
<dbReference type="Proteomes" id="UP001153069">
    <property type="component" value="Unassembled WGS sequence"/>
</dbReference>
<dbReference type="OrthoDB" id="10263328at2759"/>
<dbReference type="GO" id="GO:0005737">
    <property type="term" value="C:cytoplasm"/>
    <property type="evidence" value="ECO:0007669"/>
    <property type="project" value="UniProtKB-SubCell"/>
</dbReference>
<evidence type="ECO:0000256" key="4">
    <source>
        <dbReference type="ARBA" id="ARBA00022490"/>
    </source>
</evidence>
<dbReference type="PROSITE" id="PS50166">
    <property type="entry name" value="IMPORTIN_B_NT"/>
    <property type="match status" value="1"/>
</dbReference>
<sequence length="869" mass="94428">MPNLTEILDAASRADKQAEQALTEWENSNFAELALGLVTELATEGKPSHLRSLAAIHLKNMLNAKDTQLQAAKHQRWKTLDAGARNAVKEPLLASFRSPEPKIAHYAAVAASEIAAVELPFNEWPQFLPTLLEYCSSGASTETIKIASIECLGFTAERASDLSDLTDAQDIPDPAIDSMLTAIVGGIQAGSAEPIRLAATTALRNALVFCNKNFDKKPERDAIMSAVCDATRSPDARVRTAAFDCLAQIAFLYYNHLQDYMTTVFELTVTAIKGDEEPVAKNAIEFWNTICDVEQERLDEAAEYAESGQQIPADRRCVEYAKAALGQLAPLLLETLTKQDEDADEDSYNLHMAGTVCLGLISQTVEDAIVAPIMPFVTQNIQSQDWRMRDAAIMAFQCILDGPATSTISPAVSQSIPALLQAISDPHPMVRDTTAHCISQICKLHVHSIPNEMFPQLLQQLMDKCGDPSAKVASQACSAIHNLASAFQDEATEFQQTNALSAYMNQLLQVLWKVCDREDSIESNLRVSAMEAIAILVQVSAADQKALLVQLLPAVMERLGHALNMQVTGKEDTENKEQLQGLLCALFQVLYQKLDKGDVGLVTDQVMTMLLTVLQAQNSSCHEEAFSAISAIADLLEEDFVKYMDALKPFLIAGLKSFASYRLCMVAVAAVGDICRAIEHRIQPYCDEIMTVLVDSLKDVSINRSVKPPVISCFGDIALAIGGAYEPYLQLSAMMLMQASNTQAPEDDEDLIEYVNVLRQAILEAYTGIVQGLKGGQKLQLFMPYVSSIVQFLQQLAGDPNRDDGVLKAAVALVGDIAQAMGTEAAVKSQIGQPFVGQMLQAASASPSEGTRELAIWALQVVQTVCASS</sequence>
<keyword evidence="6" id="KW-0653">Protein transport</keyword>
<keyword evidence="7" id="KW-0007">Acetylation</keyword>
<dbReference type="GO" id="GO:0005634">
    <property type="term" value="C:nucleus"/>
    <property type="evidence" value="ECO:0007669"/>
    <property type="project" value="UniProtKB-SubCell"/>
</dbReference>
<dbReference type="Pfam" id="PF02985">
    <property type="entry name" value="HEAT"/>
    <property type="match status" value="1"/>
</dbReference>
<gene>
    <name evidence="9" type="ORF">SEMRO_1968_G308410.1</name>
</gene>
<dbReference type="EMBL" id="CAICTM010001966">
    <property type="protein sequence ID" value="CAB9527268.1"/>
    <property type="molecule type" value="Genomic_DNA"/>
</dbReference>
<dbReference type="Pfam" id="PF13513">
    <property type="entry name" value="HEAT_EZ"/>
    <property type="match status" value="1"/>
</dbReference>
<evidence type="ECO:0000256" key="3">
    <source>
        <dbReference type="ARBA" id="ARBA00022448"/>
    </source>
</evidence>
<dbReference type="Gene3D" id="1.25.10.10">
    <property type="entry name" value="Leucine-rich Repeat Variant"/>
    <property type="match status" value="1"/>
</dbReference>
<keyword evidence="5" id="KW-0677">Repeat</keyword>
<dbReference type="FunFam" id="1.25.10.10:FF:000027">
    <property type="entry name" value="Importin subunit beta-1"/>
    <property type="match status" value="1"/>
</dbReference>
<dbReference type="Pfam" id="PF25574">
    <property type="entry name" value="TPR_IMB1"/>
    <property type="match status" value="1"/>
</dbReference>
<evidence type="ECO:0000256" key="1">
    <source>
        <dbReference type="ARBA" id="ARBA00004496"/>
    </source>
</evidence>
<reference evidence="9" key="1">
    <citation type="submission" date="2020-06" db="EMBL/GenBank/DDBJ databases">
        <authorList>
            <consortium name="Plant Systems Biology data submission"/>
        </authorList>
    </citation>
    <scope>NUCLEOTIDE SEQUENCE</scope>
    <source>
        <strain evidence="9">D6</strain>
    </source>
</reference>
<evidence type="ECO:0000256" key="5">
    <source>
        <dbReference type="ARBA" id="ARBA00022737"/>
    </source>
</evidence>